<feature type="domain" description="GFO/IDH/MocA-like oxidoreductase" evidence="3">
    <location>
        <begin position="145"/>
        <end position="258"/>
    </location>
</feature>
<dbReference type="Proteomes" id="UP000829196">
    <property type="component" value="Unassembled WGS sequence"/>
</dbReference>
<evidence type="ECO:0000259" key="2">
    <source>
        <dbReference type="Pfam" id="PF01408"/>
    </source>
</evidence>
<evidence type="ECO:0000256" key="1">
    <source>
        <dbReference type="ARBA" id="ARBA00010928"/>
    </source>
</evidence>
<dbReference type="GO" id="GO:0000166">
    <property type="term" value="F:nucleotide binding"/>
    <property type="evidence" value="ECO:0007669"/>
    <property type="project" value="InterPro"/>
</dbReference>
<dbReference type="Gene3D" id="3.40.50.720">
    <property type="entry name" value="NAD(P)-binding Rossmann-like Domain"/>
    <property type="match status" value="1"/>
</dbReference>
<evidence type="ECO:0000259" key="3">
    <source>
        <dbReference type="Pfam" id="PF22725"/>
    </source>
</evidence>
<reference evidence="4" key="1">
    <citation type="journal article" date="2022" name="Front. Genet.">
        <title>Chromosome-Scale Assembly of the Dendrobium nobile Genome Provides Insights Into the Molecular Mechanism of the Biosynthesis of the Medicinal Active Ingredient of Dendrobium.</title>
        <authorList>
            <person name="Xu Q."/>
            <person name="Niu S.-C."/>
            <person name="Li K.-L."/>
            <person name="Zheng P.-J."/>
            <person name="Zhang X.-J."/>
            <person name="Jia Y."/>
            <person name="Liu Y."/>
            <person name="Niu Y.-X."/>
            <person name="Yu L.-H."/>
            <person name="Chen D.-F."/>
            <person name="Zhang G.-Q."/>
        </authorList>
    </citation>
    <scope>NUCLEOTIDE SEQUENCE</scope>
    <source>
        <tissue evidence="4">Leaf</tissue>
    </source>
</reference>
<proteinExistence type="inferred from homology"/>
<gene>
    <name evidence="4" type="ORF">KFK09_029439</name>
</gene>
<evidence type="ECO:0000313" key="5">
    <source>
        <dbReference type="Proteomes" id="UP000829196"/>
    </source>
</evidence>
<dbReference type="AlphaFoldDB" id="A0A8T3A0D9"/>
<dbReference type="OrthoDB" id="2129491at2759"/>
<feature type="domain" description="Gfo/Idh/MocA-like oxidoreductase N-terminal" evidence="2">
    <location>
        <begin position="5"/>
        <end position="124"/>
    </location>
</feature>
<dbReference type="SUPFAM" id="SSF55347">
    <property type="entry name" value="Glyceraldehyde-3-phosphate dehydrogenase-like, C-terminal domain"/>
    <property type="match status" value="1"/>
</dbReference>
<sequence length="359" mass="39357">MAQPIKFGIVGCADIARKLSRAIKLAPNATIVAVGSRSEEKARRFIADNGLPATTRPYGSYESLLDDAEVDAVYLPLPTSLHLRWAVAAAGKGKHILIEKPTALCVADLDQILEACETNGVQFMDCTMWAHHPRTAEMEDFLRNSDQFGQLKIVSSIASIYADSNFLQNNIRVKADLDSLGALGDVGWYCIRAILWASDYNLPKTAVAFPNAIKNEAGLILSCGASLHWEDGTIATFHCSFLAHLTFELVVVGSRGNLSLSDFVIPFEENSAPFTFVSDSGFKELVKGWKSLPSKKVVSTELPQEALMITEFSRLVGEIKDSGAKPEKKWSVFSRKTQVVLDAVKESIEKEFKEVEIVG</sequence>
<evidence type="ECO:0008006" key="6">
    <source>
        <dbReference type="Google" id="ProtNLM"/>
    </source>
</evidence>
<name>A0A8T3A0D9_DENNO</name>
<organism evidence="4 5">
    <name type="scientific">Dendrobium nobile</name>
    <name type="common">Orchid</name>
    <dbReference type="NCBI Taxonomy" id="94219"/>
    <lineage>
        <taxon>Eukaryota</taxon>
        <taxon>Viridiplantae</taxon>
        <taxon>Streptophyta</taxon>
        <taxon>Embryophyta</taxon>
        <taxon>Tracheophyta</taxon>
        <taxon>Spermatophyta</taxon>
        <taxon>Magnoliopsida</taxon>
        <taxon>Liliopsida</taxon>
        <taxon>Asparagales</taxon>
        <taxon>Orchidaceae</taxon>
        <taxon>Epidendroideae</taxon>
        <taxon>Malaxideae</taxon>
        <taxon>Dendrobiinae</taxon>
        <taxon>Dendrobium</taxon>
    </lineage>
</organism>
<dbReference type="InterPro" id="IPR000683">
    <property type="entry name" value="Gfo/Idh/MocA-like_OxRdtase_N"/>
</dbReference>
<dbReference type="PANTHER" id="PTHR46368:SF4">
    <property type="entry name" value="OS10G0403700 PROTEIN"/>
    <property type="match status" value="1"/>
</dbReference>
<dbReference type="SMR" id="A0A8T3A0D9"/>
<comment type="similarity">
    <text evidence="1">Belongs to the Gfo/Idh/MocA family.</text>
</comment>
<keyword evidence="5" id="KW-1185">Reference proteome</keyword>
<dbReference type="Pfam" id="PF01408">
    <property type="entry name" value="GFO_IDH_MocA"/>
    <property type="match status" value="1"/>
</dbReference>
<comment type="caution">
    <text evidence="4">The sequence shown here is derived from an EMBL/GenBank/DDBJ whole genome shotgun (WGS) entry which is preliminary data.</text>
</comment>
<dbReference type="SUPFAM" id="SSF51735">
    <property type="entry name" value="NAD(P)-binding Rossmann-fold domains"/>
    <property type="match status" value="1"/>
</dbReference>
<dbReference type="InterPro" id="IPR036291">
    <property type="entry name" value="NAD(P)-bd_dom_sf"/>
</dbReference>
<dbReference type="Gene3D" id="3.30.360.10">
    <property type="entry name" value="Dihydrodipicolinate Reductase, domain 2"/>
    <property type="match status" value="1"/>
</dbReference>
<accession>A0A8T3A0D9</accession>
<dbReference type="PANTHER" id="PTHR46368">
    <property type="match status" value="1"/>
</dbReference>
<dbReference type="Pfam" id="PF22725">
    <property type="entry name" value="GFO_IDH_MocA_C3"/>
    <property type="match status" value="1"/>
</dbReference>
<dbReference type="InterPro" id="IPR055170">
    <property type="entry name" value="GFO_IDH_MocA-like_dom"/>
</dbReference>
<dbReference type="EMBL" id="JAGYWB010000053">
    <property type="protein sequence ID" value="KAI0485905.1"/>
    <property type="molecule type" value="Genomic_DNA"/>
</dbReference>
<evidence type="ECO:0000313" key="4">
    <source>
        <dbReference type="EMBL" id="KAI0485905.1"/>
    </source>
</evidence>
<protein>
    <recommendedName>
        <fullName evidence="6">Gfo/Idh/MocA-like oxidoreductase N-terminal domain-containing protein</fullName>
    </recommendedName>
</protein>